<organism evidence="3 4">
    <name type="scientific">Persephonella atlantica</name>
    <dbReference type="NCBI Taxonomy" id="2699429"/>
    <lineage>
        <taxon>Bacteria</taxon>
        <taxon>Pseudomonadati</taxon>
        <taxon>Aquificota</taxon>
        <taxon>Aquificia</taxon>
        <taxon>Aquificales</taxon>
        <taxon>Hydrogenothermaceae</taxon>
        <taxon>Persephonella</taxon>
    </lineage>
</organism>
<evidence type="ECO:0000313" key="3">
    <source>
        <dbReference type="EMBL" id="MBK3333288.1"/>
    </source>
</evidence>
<sequence length="346" mass="38726">MELKIAVSGINAVDNPGPGIGVAKSLTEAEDFSAQIIGLAYDAMEPGIYMDWIIKKSFIMPYPSGGHDAFINRLIYIKDSYGLDFVMSVLDAELPVLIKYADELEKNGIKTFLPTYQQFKLRAKDRLEEIAQSIGIDIPKSAVVSSYDELIKAVEKIGLPVMVKGAFYKAYRAYTTQEAISYYNKIVAQWGYPIIVQQVVSGEEMNVVAAGDGEGNSLGMVGIKKMWITELGKIWTGVTIKNEKMLTAAQKFIEKYGWRGAFELECIVDTKEDRVYLIEINPRFPAWSYFSTGVGVNIAANIIRKAFDLPVKQYADYPAGKLYVRFTDDLVTDMDRFQKVITRGES</sequence>
<protein>
    <submittedName>
        <fullName evidence="3">ATP-grasp domain-containing protein</fullName>
    </submittedName>
</protein>
<dbReference type="Proteomes" id="UP000772812">
    <property type="component" value="Unassembled WGS sequence"/>
</dbReference>
<evidence type="ECO:0000256" key="1">
    <source>
        <dbReference type="PROSITE-ProRule" id="PRU00409"/>
    </source>
</evidence>
<keyword evidence="1" id="KW-0067">ATP-binding</keyword>
<dbReference type="EMBL" id="JAACYA010000002">
    <property type="protein sequence ID" value="MBK3333288.1"/>
    <property type="molecule type" value="Genomic_DNA"/>
</dbReference>
<name>A0ABS1GK24_9AQUI</name>
<dbReference type="InterPro" id="IPR013815">
    <property type="entry name" value="ATP_grasp_subdomain_1"/>
</dbReference>
<dbReference type="InterPro" id="IPR011761">
    <property type="entry name" value="ATP-grasp"/>
</dbReference>
<comment type="caution">
    <text evidence="3">The sequence shown here is derived from an EMBL/GenBank/DDBJ whole genome shotgun (WGS) entry which is preliminary data.</text>
</comment>
<dbReference type="Gene3D" id="3.40.50.20">
    <property type="match status" value="1"/>
</dbReference>
<evidence type="ECO:0000259" key="2">
    <source>
        <dbReference type="PROSITE" id="PS50975"/>
    </source>
</evidence>
<dbReference type="Pfam" id="PF15632">
    <property type="entry name" value="ATPgrasp_Ter"/>
    <property type="match status" value="1"/>
</dbReference>
<evidence type="ECO:0000313" key="4">
    <source>
        <dbReference type="Proteomes" id="UP000772812"/>
    </source>
</evidence>
<reference evidence="3 4" key="1">
    <citation type="journal article" date="2021" name="Syst. Appl. Microbiol.">
        <title>Persephonella atlantica sp. nov.: How to adapt to physico-chemical gradients in high temperature hydrothermal habitats.</title>
        <authorList>
            <person name="Francois D.X."/>
            <person name="Godfroy A."/>
            <person name="Mathien C."/>
            <person name="Aube J."/>
            <person name="Cathalot C."/>
            <person name="Lesongeur F."/>
            <person name="L'Haridon S."/>
            <person name="Philippon X."/>
            <person name="Roussel E.G."/>
        </authorList>
    </citation>
    <scope>NUCLEOTIDE SEQUENCE [LARGE SCALE GENOMIC DNA]</scope>
    <source>
        <strain evidence="3 4">MO1340</strain>
    </source>
</reference>
<dbReference type="Gene3D" id="3.30.1490.20">
    <property type="entry name" value="ATP-grasp fold, A domain"/>
    <property type="match status" value="1"/>
</dbReference>
<keyword evidence="4" id="KW-1185">Reference proteome</keyword>
<dbReference type="Gene3D" id="3.30.470.20">
    <property type="entry name" value="ATP-grasp fold, B domain"/>
    <property type="match status" value="1"/>
</dbReference>
<feature type="domain" description="ATP-grasp" evidence="2">
    <location>
        <begin position="128"/>
        <end position="307"/>
    </location>
</feature>
<dbReference type="PROSITE" id="PS50975">
    <property type="entry name" value="ATP_GRASP"/>
    <property type="match status" value="1"/>
</dbReference>
<dbReference type="SUPFAM" id="SSF56059">
    <property type="entry name" value="Glutathione synthetase ATP-binding domain-like"/>
    <property type="match status" value="1"/>
</dbReference>
<proteinExistence type="predicted"/>
<keyword evidence="1" id="KW-0547">Nucleotide-binding</keyword>
<gene>
    <name evidence="3" type="ORF">GWK41_09415</name>
</gene>
<accession>A0ABS1GK24</accession>
<dbReference type="RefSeq" id="WP_200674822.1">
    <property type="nucleotide sequence ID" value="NZ_JAACYA010000002.1"/>
</dbReference>